<dbReference type="Proteomes" id="UP000324800">
    <property type="component" value="Unassembled WGS sequence"/>
</dbReference>
<protein>
    <submittedName>
        <fullName evidence="2">Uncharacterized protein</fullName>
    </submittedName>
</protein>
<dbReference type="EMBL" id="SNRW01032842">
    <property type="protein sequence ID" value="KAA6356520.1"/>
    <property type="molecule type" value="Genomic_DNA"/>
</dbReference>
<feature type="region of interest" description="Disordered" evidence="1">
    <location>
        <begin position="42"/>
        <end position="65"/>
    </location>
</feature>
<gene>
    <name evidence="2" type="ORF">EZS28_047954</name>
</gene>
<organism evidence="2 3">
    <name type="scientific">Streblomastix strix</name>
    <dbReference type="NCBI Taxonomy" id="222440"/>
    <lineage>
        <taxon>Eukaryota</taxon>
        <taxon>Metamonada</taxon>
        <taxon>Preaxostyla</taxon>
        <taxon>Oxymonadida</taxon>
        <taxon>Streblomastigidae</taxon>
        <taxon>Streblomastix</taxon>
    </lineage>
</organism>
<evidence type="ECO:0000313" key="2">
    <source>
        <dbReference type="EMBL" id="KAA6356520.1"/>
    </source>
</evidence>
<proteinExistence type="predicted"/>
<reference evidence="2 3" key="1">
    <citation type="submission" date="2019-03" db="EMBL/GenBank/DDBJ databases">
        <title>Single cell metagenomics reveals metabolic interactions within the superorganism composed of flagellate Streblomastix strix and complex community of Bacteroidetes bacteria on its surface.</title>
        <authorList>
            <person name="Treitli S.C."/>
            <person name="Kolisko M."/>
            <person name="Husnik F."/>
            <person name="Keeling P."/>
            <person name="Hampl V."/>
        </authorList>
    </citation>
    <scope>NUCLEOTIDE SEQUENCE [LARGE SCALE GENOMIC DNA]</scope>
    <source>
        <strain evidence="2">ST1C</strain>
    </source>
</reference>
<evidence type="ECO:0000256" key="1">
    <source>
        <dbReference type="SAM" id="MobiDB-lite"/>
    </source>
</evidence>
<evidence type="ECO:0000313" key="3">
    <source>
        <dbReference type="Proteomes" id="UP000324800"/>
    </source>
</evidence>
<comment type="caution">
    <text evidence="2">The sequence shown here is derived from an EMBL/GenBank/DDBJ whole genome shotgun (WGS) entry which is preliminary data.</text>
</comment>
<name>A0A5J4TFS5_9EUKA</name>
<sequence>MTEEITVNSSLPPTQLVQRQILIDVSTGGQSTRPEVLRDDTYRGQVNAQTSTQTPARKPQCSSNDKYANGKQLFRSLASKSGLSMQSIEQLITNSNLEAWRKRRQGLSIIVDYMMINDIKIDELMNDRPDSHIVNAMAWVNDMGRNVRKSKIISLKTHTSIALSQFSETTKICDSPIIRNFSKCLNLNTEYKTRYDAILDIERLFNYI</sequence>
<feature type="compositionally biased region" description="Polar residues" evidence="1">
    <location>
        <begin position="44"/>
        <end position="65"/>
    </location>
</feature>
<accession>A0A5J4TFS5</accession>
<dbReference type="AlphaFoldDB" id="A0A5J4TFS5"/>